<proteinExistence type="predicted"/>
<name>A0A433QG58_9FUNG</name>
<dbReference type="GO" id="GO:0032259">
    <property type="term" value="P:methylation"/>
    <property type="evidence" value="ECO:0007669"/>
    <property type="project" value="UniProtKB-KW"/>
</dbReference>
<feature type="transmembrane region" description="Helical" evidence="2">
    <location>
        <begin position="220"/>
        <end position="238"/>
    </location>
</feature>
<reference evidence="3 4" key="1">
    <citation type="journal article" date="2018" name="New Phytol.">
        <title>Phylogenomics of Endogonaceae and evolution of mycorrhizas within Mucoromycota.</title>
        <authorList>
            <person name="Chang Y."/>
            <person name="Desiro A."/>
            <person name="Na H."/>
            <person name="Sandor L."/>
            <person name="Lipzen A."/>
            <person name="Clum A."/>
            <person name="Barry K."/>
            <person name="Grigoriev I.V."/>
            <person name="Martin F.M."/>
            <person name="Stajich J.E."/>
            <person name="Smith M.E."/>
            <person name="Bonito G."/>
            <person name="Spatafora J.W."/>
        </authorList>
    </citation>
    <scope>NUCLEOTIDE SEQUENCE [LARGE SCALE GENOMIC DNA]</scope>
    <source>
        <strain evidence="3 4">AD002</strain>
    </source>
</reference>
<feature type="transmembrane region" description="Helical" evidence="2">
    <location>
        <begin position="37"/>
        <end position="62"/>
    </location>
</feature>
<evidence type="ECO:0000313" key="3">
    <source>
        <dbReference type="EMBL" id="RUS28797.1"/>
    </source>
</evidence>
<keyword evidence="4" id="KW-1185">Reference proteome</keyword>
<dbReference type="AlphaFoldDB" id="A0A433QG58"/>
<feature type="region of interest" description="Disordered" evidence="1">
    <location>
        <begin position="1"/>
        <end position="29"/>
    </location>
</feature>
<evidence type="ECO:0000256" key="1">
    <source>
        <dbReference type="SAM" id="MobiDB-lite"/>
    </source>
</evidence>
<feature type="compositionally biased region" description="Pro residues" evidence="1">
    <location>
        <begin position="19"/>
        <end position="28"/>
    </location>
</feature>
<feature type="transmembrane region" description="Helical" evidence="2">
    <location>
        <begin position="82"/>
        <end position="102"/>
    </location>
</feature>
<evidence type="ECO:0000313" key="4">
    <source>
        <dbReference type="Proteomes" id="UP000274822"/>
    </source>
</evidence>
<keyword evidence="3" id="KW-0489">Methyltransferase</keyword>
<keyword evidence="2" id="KW-0472">Membrane</keyword>
<accession>A0A433QG58</accession>
<feature type="transmembrane region" description="Helical" evidence="2">
    <location>
        <begin position="266"/>
        <end position="285"/>
    </location>
</feature>
<keyword evidence="3" id="KW-0808">Transferase</keyword>
<feature type="transmembrane region" description="Helical" evidence="2">
    <location>
        <begin position="147"/>
        <end position="167"/>
    </location>
</feature>
<dbReference type="Gene3D" id="3.40.50.150">
    <property type="entry name" value="Vaccinia Virus protein VP39"/>
    <property type="match status" value="1"/>
</dbReference>
<dbReference type="EMBL" id="RBNJ01006121">
    <property type="protein sequence ID" value="RUS28797.1"/>
    <property type="molecule type" value="Genomic_DNA"/>
</dbReference>
<dbReference type="Proteomes" id="UP000274822">
    <property type="component" value="Unassembled WGS sequence"/>
</dbReference>
<organism evidence="3 4">
    <name type="scientific">Jimgerdemannia flammicorona</name>
    <dbReference type="NCBI Taxonomy" id="994334"/>
    <lineage>
        <taxon>Eukaryota</taxon>
        <taxon>Fungi</taxon>
        <taxon>Fungi incertae sedis</taxon>
        <taxon>Mucoromycota</taxon>
        <taxon>Mucoromycotina</taxon>
        <taxon>Endogonomycetes</taxon>
        <taxon>Endogonales</taxon>
        <taxon>Endogonaceae</taxon>
        <taxon>Jimgerdemannia</taxon>
    </lineage>
</organism>
<comment type="caution">
    <text evidence="3">The sequence shown here is derived from an EMBL/GenBank/DDBJ whole genome shotgun (WGS) entry which is preliminary data.</text>
</comment>
<dbReference type="GO" id="GO:0008168">
    <property type="term" value="F:methyltransferase activity"/>
    <property type="evidence" value="ECO:0007669"/>
    <property type="project" value="UniProtKB-KW"/>
</dbReference>
<gene>
    <name evidence="3" type="ORF">BC938DRAFT_481438</name>
</gene>
<dbReference type="InterPro" id="IPR029063">
    <property type="entry name" value="SAM-dependent_MTases_sf"/>
</dbReference>
<feature type="transmembrane region" description="Helical" evidence="2">
    <location>
        <begin position="188"/>
        <end position="208"/>
    </location>
</feature>
<keyword evidence="2" id="KW-1133">Transmembrane helix</keyword>
<feature type="transmembrane region" description="Helical" evidence="2">
    <location>
        <begin position="114"/>
        <end position="135"/>
    </location>
</feature>
<protein>
    <submittedName>
        <fullName evidence="3">S-adenosyl-L-methionine-dependent methyltransferase</fullName>
    </submittedName>
</protein>
<dbReference type="SUPFAM" id="SSF53335">
    <property type="entry name" value="S-adenosyl-L-methionine-dependent methyltransferases"/>
    <property type="match status" value="1"/>
</dbReference>
<evidence type="ECO:0000256" key="2">
    <source>
        <dbReference type="SAM" id="Phobius"/>
    </source>
</evidence>
<keyword evidence="2" id="KW-0812">Transmembrane</keyword>
<sequence length="655" mass="72960">MPPPPSSATLRSRPKRPLDVPPISPPTQPRRDIFAEVTVLVTLSRATTLVATSIAFATLLLVPPRYLEPVYGNVLPSLNFQHNFFCAIFVGALSGALIWFFTKDPQRGSSPIDFFLYVCLDLCALLLAISPSTYAQMFTFSSQWGPIWGSTVTQFALVYPAAFFLGLANFFANTPRSNEVNVRLQTRVFYLIMHINLILLFTNTLWTFTRDITGHSCQQLFGAGLLISAVVALFKALLRTPRRQGRENKPKPIQSNDPSMIMSTPLWKLAFLFFPQFITILTAIFNHQSNPQCATSLTPRHNLASSPYRILARTESITGWISVVEELPPGRNIRLLRAGHSILGGIFRATGDSVFGAFYFMEAVRLVERKRNVGVGERALQIGLGIGISTSSLQRHNITVDIVEIDPAIYTFARDYFNLTPTAPHEGGATHRAFIQDGRQYIRNAAERVVQMERAAGGGGDNNGDQEQSKKRVASATAPLLYDYVLHDVFTGGSLPVQLFTVEALKDIRKVLKKDGVLALNFAGSEHKAIREPLDIIASTIATVFSHVKCFREPPTSSSESAEAFDNMVFFASVKPLAFRRTIEGDYLGSAMRRHLLPRLTMYPVRLNLPKADISVPPKIVSDKENLLAELQMPLAVEHWRVMREVFPVGFWVNY</sequence>